<dbReference type="CDD" id="cd03794">
    <property type="entry name" value="GT4_WbuB-like"/>
    <property type="match status" value="1"/>
</dbReference>
<dbReference type="Pfam" id="PF00534">
    <property type="entry name" value="Glycos_transf_1"/>
    <property type="match status" value="1"/>
</dbReference>
<reference evidence="3 4" key="1">
    <citation type="submission" date="2015-07" db="EMBL/GenBank/DDBJ databases">
        <title>Genome sequence of Ornatilinea apprima DSM 23815.</title>
        <authorList>
            <person name="Hemp J."/>
            <person name="Ward L.M."/>
            <person name="Pace L.A."/>
            <person name="Fischer W.W."/>
        </authorList>
    </citation>
    <scope>NUCLEOTIDE SEQUENCE [LARGE SCALE GENOMIC DNA]</scope>
    <source>
        <strain evidence="3 4">P3M-1</strain>
    </source>
</reference>
<dbReference type="Proteomes" id="UP000050417">
    <property type="component" value="Unassembled WGS sequence"/>
</dbReference>
<keyword evidence="4" id="KW-1185">Reference proteome</keyword>
<evidence type="ECO:0000259" key="2">
    <source>
        <dbReference type="Pfam" id="PF13439"/>
    </source>
</evidence>
<dbReference type="EMBL" id="LGCL01000045">
    <property type="protein sequence ID" value="KPL70019.1"/>
    <property type="molecule type" value="Genomic_DNA"/>
</dbReference>
<evidence type="ECO:0000313" key="4">
    <source>
        <dbReference type="Proteomes" id="UP000050417"/>
    </source>
</evidence>
<name>A0A0P6XM79_9CHLR</name>
<feature type="domain" description="Glycosyltransferase subfamily 4-like N-terminal" evidence="2">
    <location>
        <begin position="16"/>
        <end position="201"/>
    </location>
</feature>
<proteinExistence type="predicted"/>
<dbReference type="InterPro" id="IPR028098">
    <property type="entry name" value="Glyco_trans_4-like_N"/>
</dbReference>
<organism evidence="3 4">
    <name type="scientific">Ornatilinea apprima</name>
    <dbReference type="NCBI Taxonomy" id="1134406"/>
    <lineage>
        <taxon>Bacteria</taxon>
        <taxon>Bacillati</taxon>
        <taxon>Chloroflexota</taxon>
        <taxon>Anaerolineae</taxon>
        <taxon>Anaerolineales</taxon>
        <taxon>Anaerolineaceae</taxon>
        <taxon>Ornatilinea</taxon>
    </lineage>
</organism>
<dbReference type="PANTHER" id="PTHR45947:SF3">
    <property type="entry name" value="SULFOQUINOVOSYL TRANSFERASE SQD2"/>
    <property type="match status" value="1"/>
</dbReference>
<dbReference type="Pfam" id="PF13439">
    <property type="entry name" value="Glyco_transf_4"/>
    <property type="match status" value="1"/>
</dbReference>
<dbReference type="Gene3D" id="3.40.50.2000">
    <property type="entry name" value="Glycogen Phosphorylase B"/>
    <property type="match status" value="2"/>
</dbReference>
<accession>A0A0P6XM79</accession>
<protein>
    <submittedName>
        <fullName evidence="3">Glycosyl transferase</fullName>
    </submittedName>
</protein>
<keyword evidence="3" id="KW-0808">Transferase</keyword>
<dbReference type="OrthoDB" id="9811902at2"/>
<evidence type="ECO:0000259" key="1">
    <source>
        <dbReference type="Pfam" id="PF00534"/>
    </source>
</evidence>
<dbReference type="STRING" id="1134406.ADN00_18310"/>
<sequence>MHILLIHQAFASLKEGGGTRHIELSQFLVQRGHRVTIITSPVSYLTGKSRLQKNRWIEKEQFLPGIEIIRAYTYPALHRSFFHRLINFFSFMISSFLAGLNISGVDLVWGTTPPIFQSVTAWLLARLKGRPFLLEIRDLWPKFAVDLGVIKNPLLIRASLWLEKFLYHRADQLIVNSPGYVDHVRERGGKNVSLIPNGVDPAMFDPAETGQTFRQELGLEDRFIILYAGAHGLANNLDMVLEAADELRDEPRICFMMVGDGKEKAHLVETAQQMDLPNIVFLPAMPKEKMAQVMGAADACLASLQPIESFKTTYPNKVFDYMAAGRPVLLAIDGVIRQVVDAAAAGVFVQPGSPSALAQAVRQLYADPAAAKQMGLSGRQYVEKHFDRASLADQLAQLLELMRKKV</sequence>
<dbReference type="InterPro" id="IPR001296">
    <property type="entry name" value="Glyco_trans_1"/>
</dbReference>
<dbReference type="InterPro" id="IPR050194">
    <property type="entry name" value="Glycosyltransferase_grp1"/>
</dbReference>
<dbReference type="RefSeq" id="WP_075064494.1">
    <property type="nucleotide sequence ID" value="NZ_LGCL01000045.1"/>
</dbReference>
<feature type="domain" description="Glycosyl transferase family 1" evidence="1">
    <location>
        <begin position="212"/>
        <end position="380"/>
    </location>
</feature>
<gene>
    <name evidence="3" type="ORF">ADN00_18310</name>
</gene>
<dbReference type="GO" id="GO:0016758">
    <property type="term" value="F:hexosyltransferase activity"/>
    <property type="evidence" value="ECO:0007669"/>
    <property type="project" value="TreeGrafter"/>
</dbReference>
<dbReference type="PANTHER" id="PTHR45947">
    <property type="entry name" value="SULFOQUINOVOSYL TRANSFERASE SQD2"/>
    <property type="match status" value="1"/>
</dbReference>
<dbReference type="AlphaFoldDB" id="A0A0P6XM79"/>
<comment type="caution">
    <text evidence="3">The sequence shown here is derived from an EMBL/GenBank/DDBJ whole genome shotgun (WGS) entry which is preliminary data.</text>
</comment>
<evidence type="ECO:0000313" key="3">
    <source>
        <dbReference type="EMBL" id="KPL70019.1"/>
    </source>
</evidence>
<dbReference type="SUPFAM" id="SSF53756">
    <property type="entry name" value="UDP-Glycosyltransferase/glycogen phosphorylase"/>
    <property type="match status" value="1"/>
</dbReference>